<dbReference type="RefSeq" id="WP_379755848.1">
    <property type="nucleotide sequence ID" value="NZ_JBHSYB010000024.1"/>
</dbReference>
<comment type="caution">
    <text evidence="2">The sequence shown here is derived from an EMBL/GenBank/DDBJ whole genome shotgun (WGS) entry which is preliminary data.</text>
</comment>
<accession>A0ABW3J2J2</accession>
<proteinExistence type="predicted"/>
<name>A0ABW3J2J2_9FLAO</name>
<dbReference type="Pfam" id="PF00156">
    <property type="entry name" value="Pribosyltran"/>
    <property type="match status" value="1"/>
</dbReference>
<reference evidence="3" key="1">
    <citation type="journal article" date="2019" name="Int. J. Syst. Evol. Microbiol.">
        <title>The Global Catalogue of Microorganisms (GCM) 10K type strain sequencing project: providing services to taxonomists for standard genome sequencing and annotation.</title>
        <authorList>
            <consortium name="The Broad Institute Genomics Platform"/>
            <consortium name="The Broad Institute Genome Sequencing Center for Infectious Disease"/>
            <person name="Wu L."/>
            <person name="Ma J."/>
        </authorList>
    </citation>
    <scope>NUCLEOTIDE SEQUENCE [LARGE SCALE GENOMIC DNA]</scope>
    <source>
        <strain evidence="3">CECT 7649</strain>
    </source>
</reference>
<evidence type="ECO:0000259" key="1">
    <source>
        <dbReference type="Pfam" id="PF00156"/>
    </source>
</evidence>
<dbReference type="InterPro" id="IPR000836">
    <property type="entry name" value="PRTase_dom"/>
</dbReference>
<dbReference type="Gene3D" id="3.40.50.2020">
    <property type="match status" value="1"/>
</dbReference>
<evidence type="ECO:0000313" key="2">
    <source>
        <dbReference type="EMBL" id="MFD0984637.1"/>
    </source>
</evidence>
<dbReference type="InterPro" id="IPR029057">
    <property type="entry name" value="PRTase-like"/>
</dbReference>
<evidence type="ECO:0000313" key="3">
    <source>
        <dbReference type="Proteomes" id="UP001597051"/>
    </source>
</evidence>
<dbReference type="Gene3D" id="3.30.1310.20">
    <property type="entry name" value="PRTase-like"/>
    <property type="match status" value="1"/>
</dbReference>
<sequence>MFYINRHDAALKLIPLLSKYKESDCVVLAIPRGGVPIGYYIAKELHFQMDLLLTKKIGHPLNSELAIGAVSLEDEIVENYPYIPRQYIDEKIIEIRSELKNRFKKFMGNRKPIALKNKTVIIVDDGIATGNTLFAAIPMIQNKSPKKIVVAVPVAPSDTAEKIRKKVDEFICPYIPDNFSGVGSFYRIFPQVSDDEVIKLMDEFDIVDNKTSKTQ</sequence>
<keyword evidence="2" id="KW-0808">Transferase</keyword>
<organism evidence="2 3">
    <name type="scientific">Flavobacterium myungsuense</name>
    <dbReference type="NCBI Taxonomy" id="651823"/>
    <lineage>
        <taxon>Bacteria</taxon>
        <taxon>Pseudomonadati</taxon>
        <taxon>Bacteroidota</taxon>
        <taxon>Flavobacteriia</taxon>
        <taxon>Flavobacteriales</taxon>
        <taxon>Flavobacteriaceae</taxon>
        <taxon>Flavobacterium</taxon>
    </lineage>
</organism>
<feature type="domain" description="Phosphoribosyltransferase" evidence="1">
    <location>
        <begin position="19"/>
        <end position="180"/>
    </location>
</feature>
<dbReference type="Proteomes" id="UP001597051">
    <property type="component" value="Unassembled WGS sequence"/>
</dbReference>
<dbReference type="SUPFAM" id="SSF53271">
    <property type="entry name" value="PRTase-like"/>
    <property type="match status" value="1"/>
</dbReference>
<dbReference type="EMBL" id="JBHTIZ010000023">
    <property type="protein sequence ID" value="MFD0984637.1"/>
    <property type="molecule type" value="Genomic_DNA"/>
</dbReference>
<gene>
    <name evidence="2" type="ORF">ACFQ0S_09145</name>
</gene>
<dbReference type="GO" id="GO:0016757">
    <property type="term" value="F:glycosyltransferase activity"/>
    <property type="evidence" value="ECO:0007669"/>
    <property type="project" value="UniProtKB-KW"/>
</dbReference>
<keyword evidence="2" id="KW-0328">Glycosyltransferase</keyword>
<protein>
    <submittedName>
        <fullName evidence="2">Phosphoribosyltransferase</fullName>
    </submittedName>
</protein>
<dbReference type="CDD" id="cd06223">
    <property type="entry name" value="PRTases_typeI"/>
    <property type="match status" value="1"/>
</dbReference>
<keyword evidence="3" id="KW-1185">Reference proteome</keyword>